<dbReference type="FunFam" id="3.40.50.720:FF:000084">
    <property type="entry name" value="Short-chain dehydrogenase reductase"/>
    <property type="match status" value="1"/>
</dbReference>
<dbReference type="AlphaFoldDB" id="A0A2Z4XYR1"/>
<dbReference type="RefSeq" id="WP_112869795.1">
    <property type="nucleotide sequence ID" value="NZ_CP021781.1"/>
</dbReference>
<keyword evidence="6" id="KW-1185">Reference proteome</keyword>
<keyword evidence="2" id="KW-0560">Oxidoreductase</keyword>
<dbReference type="SUPFAM" id="SSF51735">
    <property type="entry name" value="NAD(P)-binding Rossmann-fold domains"/>
    <property type="match status" value="1"/>
</dbReference>
<dbReference type="EMBL" id="CP043424">
    <property type="protein sequence ID" value="QIW11856.1"/>
    <property type="molecule type" value="Genomic_DNA"/>
</dbReference>
<dbReference type="PANTHER" id="PTHR24321">
    <property type="entry name" value="DEHYDROGENASES, SHORT CHAIN"/>
    <property type="match status" value="1"/>
</dbReference>
<dbReference type="GO" id="GO:0016491">
    <property type="term" value="F:oxidoreductase activity"/>
    <property type="evidence" value="ECO:0007669"/>
    <property type="project" value="UniProtKB-KW"/>
</dbReference>
<evidence type="ECO:0000313" key="4">
    <source>
        <dbReference type="EMBL" id="QIW11856.1"/>
    </source>
</evidence>
<dbReference type="PANTHER" id="PTHR24321:SF15">
    <property type="entry name" value="OXIDOREDUCTASE UCPA"/>
    <property type="match status" value="1"/>
</dbReference>
<dbReference type="InterPro" id="IPR036291">
    <property type="entry name" value="NAD(P)-bd_dom_sf"/>
</dbReference>
<dbReference type="PRINTS" id="PR00080">
    <property type="entry name" value="SDRFAMILY"/>
</dbReference>
<protein>
    <submittedName>
        <fullName evidence="4">SDR family oxidoreductase</fullName>
    </submittedName>
    <submittedName>
        <fullName evidence="3">Short-chain dehydrogenase</fullName>
    </submittedName>
</protein>
<organism evidence="3 5">
    <name type="scientific">Francisella adeliensis</name>
    <dbReference type="NCBI Taxonomy" id="2007306"/>
    <lineage>
        <taxon>Bacteria</taxon>
        <taxon>Pseudomonadati</taxon>
        <taxon>Pseudomonadota</taxon>
        <taxon>Gammaproteobacteria</taxon>
        <taxon>Thiotrichales</taxon>
        <taxon>Francisellaceae</taxon>
        <taxon>Francisella</taxon>
    </lineage>
</organism>
<dbReference type="Pfam" id="PF13561">
    <property type="entry name" value="adh_short_C2"/>
    <property type="match status" value="1"/>
</dbReference>
<evidence type="ECO:0000256" key="1">
    <source>
        <dbReference type="ARBA" id="ARBA00006484"/>
    </source>
</evidence>
<reference evidence="3 5" key="1">
    <citation type="submission" date="2017-06" db="EMBL/GenBank/DDBJ databases">
        <title>Complete genome of Francisella adeliensis.</title>
        <authorList>
            <person name="Vallesi A."/>
            <person name="Sjodin A."/>
        </authorList>
    </citation>
    <scope>NUCLEOTIDE SEQUENCE [LARGE SCALE GENOMIC DNA]</scope>
    <source>
        <strain evidence="3 5">FDC440</strain>
    </source>
</reference>
<evidence type="ECO:0000256" key="2">
    <source>
        <dbReference type="ARBA" id="ARBA00023002"/>
    </source>
</evidence>
<dbReference type="Proteomes" id="UP000681131">
    <property type="component" value="Chromosome"/>
</dbReference>
<reference evidence="4 6" key="2">
    <citation type="submission" date="2019-08" db="EMBL/GenBank/DDBJ databases">
        <title>Complete genome sequences of Francisella adeliensis (FSC1325 and FSC1326).</title>
        <authorList>
            <person name="Ohrman C."/>
            <person name="Uneklint I."/>
            <person name="Vallesi A."/>
            <person name="Karlsson L."/>
            <person name="Sjodin A."/>
        </authorList>
    </citation>
    <scope>NUCLEOTIDE SEQUENCE [LARGE SCALE GENOMIC DNA]</scope>
    <source>
        <strain evidence="4 6">FSC1325</strain>
    </source>
</reference>
<dbReference type="Proteomes" id="UP000251120">
    <property type="component" value="Chromosome"/>
</dbReference>
<dbReference type="EMBL" id="CP021781">
    <property type="protein sequence ID" value="AXA33622.1"/>
    <property type="molecule type" value="Genomic_DNA"/>
</dbReference>
<dbReference type="InterPro" id="IPR002347">
    <property type="entry name" value="SDR_fam"/>
</dbReference>
<evidence type="ECO:0000313" key="6">
    <source>
        <dbReference type="Proteomes" id="UP000681131"/>
    </source>
</evidence>
<dbReference type="PRINTS" id="PR00081">
    <property type="entry name" value="GDHRDH"/>
</dbReference>
<accession>A0A2Z4XYR1</accession>
<evidence type="ECO:0000313" key="3">
    <source>
        <dbReference type="EMBL" id="AXA33622.1"/>
    </source>
</evidence>
<proteinExistence type="inferred from homology"/>
<name>A0A2Z4XYR1_9GAMM</name>
<dbReference type="OrthoDB" id="9787298at2"/>
<dbReference type="Gene3D" id="3.40.50.720">
    <property type="entry name" value="NAD(P)-binding Rossmann-like Domain"/>
    <property type="match status" value="1"/>
</dbReference>
<dbReference type="KEGG" id="fad:CDH04_04000"/>
<comment type="similarity">
    <text evidence="1">Belongs to the short-chain dehydrogenases/reductases (SDR) family.</text>
</comment>
<sequence>MKRLNNKIALITGAARGIGKATAELFAKEGAIVIASDINDTLGADTVQNIKSNDVIYKHLDVSNENNWLEVTQYIKSEFGRLDILINNAGITGFIESAGPHNPEDLNMKSWEKIHAVNSNGVALGCKYAIKLMKEKGGSIVNISSRSGLVGIPQAVAYAASKASVRNHTKSVALYCADMNYHIRCNSVHPGAILTPMWDEMLPKDKTEKQNAIKVISQDIPLKIMGEALDVAYAILYLASDESKYVTGIELNIDGGILAGSSAAPSNRKE</sequence>
<gene>
    <name evidence="3" type="ORF">CDH04_04000</name>
    <name evidence="4" type="ORF">FZC43_04000</name>
</gene>
<evidence type="ECO:0000313" key="5">
    <source>
        <dbReference type="Proteomes" id="UP000251120"/>
    </source>
</evidence>